<reference evidence="2" key="1">
    <citation type="journal article" date="2015" name="Nature">
        <title>Complex archaea that bridge the gap between prokaryotes and eukaryotes.</title>
        <authorList>
            <person name="Spang A."/>
            <person name="Saw J.H."/>
            <person name="Jorgensen S.L."/>
            <person name="Zaremba-Niedzwiedzka K."/>
            <person name="Martijn J."/>
            <person name="Lind A.E."/>
            <person name="van Eijk R."/>
            <person name="Schleper C."/>
            <person name="Guy L."/>
            <person name="Ettema T.J."/>
        </authorList>
    </citation>
    <scope>NUCLEOTIDE SEQUENCE</scope>
</reference>
<keyword evidence="1" id="KW-0472">Membrane</keyword>
<protein>
    <submittedName>
        <fullName evidence="2">Uncharacterized protein</fullName>
    </submittedName>
</protein>
<evidence type="ECO:0000313" key="2">
    <source>
        <dbReference type="EMBL" id="KKK85503.1"/>
    </source>
</evidence>
<keyword evidence="1" id="KW-1133">Transmembrane helix</keyword>
<dbReference type="EMBL" id="LAZR01051278">
    <property type="protein sequence ID" value="KKK85503.1"/>
    <property type="molecule type" value="Genomic_DNA"/>
</dbReference>
<sequence>MVSISGIFGIVYSFFHVNRLITSFLAKLMLIGSFIFLITGLIYLVYTLKEKEKKYGVMGYLSFLYFLFFLVTFSYTDWLSNPGIQGMNLPFFILGISLTLGFSIGILYVYFSLKKIKTKEIDK</sequence>
<accession>A0A0F8YVR4</accession>
<proteinExistence type="predicted"/>
<gene>
    <name evidence="2" type="ORF">LCGC14_2772640</name>
</gene>
<evidence type="ECO:0000256" key="1">
    <source>
        <dbReference type="SAM" id="Phobius"/>
    </source>
</evidence>
<organism evidence="2">
    <name type="scientific">marine sediment metagenome</name>
    <dbReference type="NCBI Taxonomy" id="412755"/>
    <lineage>
        <taxon>unclassified sequences</taxon>
        <taxon>metagenomes</taxon>
        <taxon>ecological metagenomes</taxon>
    </lineage>
</organism>
<keyword evidence="1" id="KW-0812">Transmembrane</keyword>
<comment type="caution">
    <text evidence="2">The sequence shown here is derived from an EMBL/GenBank/DDBJ whole genome shotgun (WGS) entry which is preliminary data.</text>
</comment>
<feature type="transmembrane region" description="Helical" evidence="1">
    <location>
        <begin position="20"/>
        <end position="45"/>
    </location>
</feature>
<dbReference type="AlphaFoldDB" id="A0A0F8YVR4"/>
<feature type="transmembrane region" description="Helical" evidence="1">
    <location>
        <begin position="87"/>
        <end position="111"/>
    </location>
</feature>
<name>A0A0F8YVR4_9ZZZZ</name>
<feature type="transmembrane region" description="Helical" evidence="1">
    <location>
        <begin position="57"/>
        <end position="75"/>
    </location>
</feature>